<dbReference type="Gene3D" id="2.30.280.10">
    <property type="entry name" value="SRA-YDG"/>
    <property type="match status" value="1"/>
</dbReference>
<dbReference type="PROSITE" id="PS51015">
    <property type="entry name" value="YDG"/>
    <property type="match status" value="1"/>
</dbReference>
<evidence type="ECO:0000313" key="4">
    <source>
        <dbReference type="EMBL" id="EGO24569.1"/>
    </source>
</evidence>
<accession>F8NX94</accession>
<evidence type="ECO:0000259" key="3">
    <source>
        <dbReference type="PROSITE" id="PS51015"/>
    </source>
</evidence>
<evidence type="ECO:0000256" key="1">
    <source>
        <dbReference type="ARBA" id="ARBA00023242"/>
    </source>
</evidence>
<sequence length="108" mass="12882">MTFEQEQIEDQTFEYSYNRALQISSETRRPVRVIRGQDKSNRYTPAKGYRYDGLYIVDEAKLERGKSGFMMCKFHLRRFKEDGTVNIPFRRMTLSMLKDVEKAAKRAR</sequence>
<dbReference type="GeneID" id="18811414"/>
<dbReference type="InterPro" id="IPR003105">
    <property type="entry name" value="SRA_YDG"/>
</dbReference>
<dbReference type="KEGG" id="sla:SERLADRAFT_390031"/>
<dbReference type="GO" id="GO:0016567">
    <property type="term" value="P:protein ubiquitination"/>
    <property type="evidence" value="ECO:0007669"/>
    <property type="project" value="TreeGrafter"/>
</dbReference>
<dbReference type="SMART" id="SM00466">
    <property type="entry name" value="SRA"/>
    <property type="match status" value="1"/>
</dbReference>
<comment type="subcellular location">
    <subcellularLocation>
        <location evidence="2">Nucleus</location>
    </subcellularLocation>
</comment>
<dbReference type="GO" id="GO:0044027">
    <property type="term" value="P:negative regulation of gene expression via chromosomal CpG island methylation"/>
    <property type="evidence" value="ECO:0007669"/>
    <property type="project" value="TreeGrafter"/>
</dbReference>
<reference evidence="4" key="1">
    <citation type="submission" date="2011-04" db="EMBL/GenBank/DDBJ databases">
        <title>Evolution of plant cell wall degrading machinery underlies the functional diversity of forest fungi.</title>
        <authorList>
            <consortium name="US DOE Joint Genome Institute (JGI-PGF)"/>
            <person name="Eastwood D.C."/>
            <person name="Floudas D."/>
            <person name="Binder M."/>
            <person name="Majcherczyk A."/>
            <person name="Schneider P."/>
            <person name="Aerts A."/>
            <person name="Asiegbu F.O."/>
            <person name="Baker S.E."/>
            <person name="Barry K."/>
            <person name="Bendiksby M."/>
            <person name="Blumentritt M."/>
            <person name="Coutinho P.M."/>
            <person name="Cullen D."/>
            <person name="Cullen D."/>
            <person name="Gathman A."/>
            <person name="Goodell B."/>
            <person name="Henrissat B."/>
            <person name="Ihrmark K."/>
            <person name="Kauserud H."/>
            <person name="Kohler A."/>
            <person name="LaButti K."/>
            <person name="Lapidus A."/>
            <person name="Lavin J.L."/>
            <person name="Lee Y.-H."/>
            <person name="Lindquist E."/>
            <person name="Lilly W."/>
            <person name="Lucas S."/>
            <person name="Morin E."/>
            <person name="Murat C."/>
            <person name="Oguiza J.A."/>
            <person name="Park J."/>
            <person name="Pisabarro A.G."/>
            <person name="Riley R."/>
            <person name="Rosling A."/>
            <person name="Salamov A."/>
            <person name="Schmidt O."/>
            <person name="Schmutz J."/>
            <person name="Skrede I."/>
            <person name="Stenlid J."/>
            <person name="Wiebenga A."/>
            <person name="Xie X."/>
            <person name="Kues U."/>
            <person name="Hibbett D.S."/>
            <person name="Hoffmeister D."/>
            <person name="Hogberg N."/>
            <person name="Martin F."/>
            <person name="Grigoriev I.V."/>
            <person name="Watkinson S.C."/>
        </authorList>
    </citation>
    <scope>NUCLEOTIDE SEQUENCE</scope>
    <source>
        <strain evidence="4">S7.9</strain>
    </source>
</reference>
<dbReference type="EMBL" id="GL945434">
    <property type="protein sequence ID" value="EGO24569.1"/>
    <property type="molecule type" value="Genomic_DNA"/>
</dbReference>
<dbReference type="AlphaFoldDB" id="F8NX94"/>
<feature type="domain" description="YDG" evidence="3">
    <location>
        <begin position="1"/>
        <end position="78"/>
    </location>
</feature>
<dbReference type="InterPro" id="IPR036987">
    <property type="entry name" value="SRA-YDG_sf"/>
</dbReference>
<proteinExistence type="predicted"/>
<dbReference type="RefSeq" id="XP_007318588.1">
    <property type="nucleotide sequence ID" value="XM_007318526.1"/>
</dbReference>
<organism>
    <name type="scientific">Serpula lacrymans var. lacrymans (strain S7.9)</name>
    <name type="common">Dry rot fungus</name>
    <dbReference type="NCBI Taxonomy" id="578457"/>
    <lineage>
        <taxon>Eukaryota</taxon>
        <taxon>Fungi</taxon>
        <taxon>Dikarya</taxon>
        <taxon>Basidiomycota</taxon>
        <taxon>Agaricomycotina</taxon>
        <taxon>Agaricomycetes</taxon>
        <taxon>Agaricomycetidae</taxon>
        <taxon>Boletales</taxon>
        <taxon>Coniophorineae</taxon>
        <taxon>Serpulaceae</taxon>
        <taxon>Serpula</taxon>
    </lineage>
</organism>
<dbReference type="PANTHER" id="PTHR14140:SF27">
    <property type="entry name" value="OS04G0289800 PROTEIN"/>
    <property type="match status" value="1"/>
</dbReference>
<name>F8NX94_SERL9</name>
<protein>
    <recommendedName>
        <fullName evidence="3">YDG domain-containing protein</fullName>
    </recommendedName>
</protein>
<dbReference type="PANTHER" id="PTHR14140">
    <property type="entry name" value="E3 UBIQUITIN-PROTEIN LIGASE UHRF-RELATED"/>
    <property type="match status" value="1"/>
</dbReference>
<dbReference type="GO" id="GO:0005634">
    <property type="term" value="C:nucleus"/>
    <property type="evidence" value="ECO:0007669"/>
    <property type="project" value="UniProtKB-SubCell"/>
</dbReference>
<dbReference type="OrthoDB" id="2270193at2759"/>
<gene>
    <name evidence="4" type="ORF">SERLADRAFT_390031</name>
</gene>
<dbReference type="InterPro" id="IPR015947">
    <property type="entry name" value="PUA-like_sf"/>
</dbReference>
<dbReference type="Pfam" id="PF02182">
    <property type="entry name" value="SAD_SRA"/>
    <property type="match status" value="1"/>
</dbReference>
<dbReference type="SUPFAM" id="SSF88697">
    <property type="entry name" value="PUA domain-like"/>
    <property type="match status" value="1"/>
</dbReference>
<dbReference type="HOGENOM" id="CLU_2198593_0_0_1"/>
<dbReference type="Proteomes" id="UP000008064">
    <property type="component" value="Unassembled WGS sequence"/>
</dbReference>
<dbReference type="InterPro" id="IPR045134">
    <property type="entry name" value="UHRF1/2-like"/>
</dbReference>
<evidence type="ECO:0000256" key="2">
    <source>
        <dbReference type="PROSITE-ProRule" id="PRU00358"/>
    </source>
</evidence>
<dbReference type="GO" id="GO:0061630">
    <property type="term" value="F:ubiquitin protein ligase activity"/>
    <property type="evidence" value="ECO:0007669"/>
    <property type="project" value="TreeGrafter"/>
</dbReference>
<keyword evidence="1 2" id="KW-0539">Nucleus</keyword>